<proteinExistence type="predicted"/>
<organism evidence="2 3">
    <name type="scientific">Rhizoctonia solani</name>
    <dbReference type="NCBI Taxonomy" id="456999"/>
    <lineage>
        <taxon>Eukaryota</taxon>
        <taxon>Fungi</taxon>
        <taxon>Dikarya</taxon>
        <taxon>Basidiomycota</taxon>
        <taxon>Agaricomycotina</taxon>
        <taxon>Agaricomycetes</taxon>
        <taxon>Cantharellales</taxon>
        <taxon>Ceratobasidiaceae</taxon>
        <taxon>Rhizoctonia</taxon>
    </lineage>
</organism>
<protein>
    <submittedName>
        <fullName evidence="2">Uncharacterized protein</fullName>
    </submittedName>
</protein>
<dbReference type="AlphaFoldDB" id="A0A8H8SYU2"/>
<feature type="region of interest" description="Disordered" evidence="1">
    <location>
        <begin position="252"/>
        <end position="282"/>
    </location>
</feature>
<gene>
    <name evidence="2" type="ORF">RhiXN_09514</name>
</gene>
<dbReference type="KEGG" id="rsx:RhiXN_09514"/>
<evidence type="ECO:0000313" key="2">
    <source>
        <dbReference type="EMBL" id="QRW21927.1"/>
    </source>
</evidence>
<accession>A0A8H8SYU2</accession>
<dbReference type="GeneID" id="67031793"/>
<evidence type="ECO:0000313" key="3">
    <source>
        <dbReference type="Proteomes" id="UP000650533"/>
    </source>
</evidence>
<dbReference type="RefSeq" id="XP_043182164.1">
    <property type="nucleotide sequence ID" value="XM_043329330.1"/>
</dbReference>
<dbReference type="Proteomes" id="UP000650533">
    <property type="component" value="Chromosome 8"/>
</dbReference>
<dbReference type="EMBL" id="CP059665">
    <property type="protein sequence ID" value="QRW21927.1"/>
    <property type="molecule type" value="Genomic_DNA"/>
</dbReference>
<reference evidence="2" key="1">
    <citation type="submission" date="2020-05" db="EMBL/GenBank/DDBJ databases">
        <title>Evolutionary and genomic comparisons of hybrid uninucleate and nonhybrid Rhizoctonia fungi.</title>
        <authorList>
            <person name="Li C."/>
            <person name="Chen X."/>
        </authorList>
    </citation>
    <scope>NUCLEOTIDE SEQUENCE</scope>
    <source>
        <strain evidence="2">AG-1 IA</strain>
    </source>
</reference>
<evidence type="ECO:0000256" key="1">
    <source>
        <dbReference type="SAM" id="MobiDB-lite"/>
    </source>
</evidence>
<name>A0A8H8SYU2_9AGAM</name>
<sequence>MVLAARNEVYLARFFLHPTQRSAPGSADDLTKAFLLFIKVALYLKKLLFVELNAGTIPAARNFPSTSKGVHSTINVFKSQLAAYAHGEYPFTLPLPIAVDFSPYKFWGKLLRDPNACFLAYLARKLFLLIPNSMGEEQSVSCFMAINTKERSLQKVSTLAHMTQICQHLIWKRQLDKKVHKPVLRYLPTLGVENNSDANNALDEEYKDIPDAIELGVMNLLGNDTDLYSINTTNPALLDLLADIPTSQATDSVVLKKSEPPMSKSSKALAKKDTSSVDLDSY</sequence>